<evidence type="ECO:0000313" key="1">
    <source>
        <dbReference type="EMBL" id="KAJ8360592.1"/>
    </source>
</evidence>
<comment type="caution">
    <text evidence="1">The sequence shown here is derived from an EMBL/GenBank/DDBJ whole genome shotgun (WGS) entry which is preliminary data.</text>
</comment>
<reference evidence="1" key="1">
    <citation type="journal article" date="2023" name="Science">
        <title>Genome structures resolve the early diversification of teleost fishes.</title>
        <authorList>
            <person name="Parey E."/>
            <person name="Louis A."/>
            <person name="Montfort J."/>
            <person name="Bouchez O."/>
            <person name="Roques C."/>
            <person name="Iampietro C."/>
            <person name="Lluch J."/>
            <person name="Castinel A."/>
            <person name="Donnadieu C."/>
            <person name="Desvignes T."/>
            <person name="Floi Bucao C."/>
            <person name="Jouanno E."/>
            <person name="Wen M."/>
            <person name="Mejri S."/>
            <person name="Dirks R."/>
            <person name="Jansen H."/>
            <person name="Henkel C."/>
            <person name="Chen W.J."/>
            <person name="Zahm M."/>
            <person name="Cabau C."/>
            <person name="Klopp C."/>
            <person name="Thompson A.W."/>
            <person name="Robinson-Rechavi M."/>
            <person name="Braasch I."/>
            <person name="Lecointre G."/>
            <person name="Bobe J."/>
            <person name="Postlethwait J.H."/>
            <person name="Berthelot C."/>
            <person name="Roest Crollius H."/>
            <person name="Guiguen Y."/>
        </authorList>
    </citation>
    <scope>NUCLEOTIDE SEQUENCE</scope>
    <source>
        <strain evidence="1">WJC10195</strain>
    </source>
</reference>
<name>A0A9Q1FKE5_SYNKA</name>
<keyword evidence="2" id="KW-1185">Reference proteome</keyword>
<evidence type="ECO:0000313" key="2">
    <source>
        <dbReference type="Proteomes" id="UP001152622"/>
    </source>
</evidence>
<protein>
    <submittedName>
        <fullName evidence="1">Uncharacterized protein</fullName>
    </submittedName>
</protein>
<dbReference type="Proteomes" id="UP001152622">
    <property type="component" value="Chromosome 5"/>
</dbReference>
<gene>
    <name evidence="1" type="ORF">SKAU_G00171170</name>
</gene>
<dbReference type="AlphaFoldDB" id="A0A9Q1FKE5"/>
<accession>A0A9Q1FKE5</accession>
<proteinExistence type="predicted"/>
<sequence>MKPQGWPFERERALALGSTGGPKPWECVERQVFESTVCVPVPRQLLSAERSETCDRQRSVVTHRSLSEALWRAADPNAWPRLFVLSKLSL</sequence>
<dbReference type="EMBL" id="JAINUF010000005">
    <property type="protein sequence ID" value="KAJ8360592.1"/>
    <property type="molecule type" value="Genomic_DNA"/>
</dbReference>
<organism evidence="1 2">
    <name type="scientific">Synaphobranchus kaupii</name>
    <name type="common">Kaup's arrowtooth eel</name>
    <dbReference type="NCBI Taxonomy" id="118154"/>
    <lineage>
        <taxon>Eukaryota</taxon>
        <taxon>Metazoa</taxon>
        <taxon>Chordata</taxon>
        <taxon>Craniata</taxon>
        <taxon>Vertebrata</taxon>
        <taxon>Euteleostomi</taxon>
        <taxon>Actinopterygii</taxon>
        <taxon>Neopterygii</taxon>
        <taxon>Teleostei</taxon>
        <taxon>Anguilliformes</taxon>
        <taxon>Synaphobranchidae</taxon>
        <taxon>Synaphobranchus</taxon>
    </lineage>
</organism>